<dbReference type="FunFam" id="3.30.230.40:FF:000001">
    <property type="entry name" value="Imidazoleglycerol-phosphate dehydratase HisB"/>
    <property type="match status" value="1"/>
</dbReference>
<dbReference type="UniPathway" id="UPA00031">
    <property type="reaction ID" value="UER00011"/>
</dbReference>
<comment type="catalytic activity">
    <reaction evidence="6">
        <text>D-erythro-1-(imidazol-4-yl)glycerol 3-phosphate = 3-(imidazol-4-yl)-2-oxopropyl phosphate + H2O</text>
        <dbReference type="Rhea" id="RHEA:11040"/>
        <dbReference type="ChEBI" id="CHEBI:15377"/>
        <dbReference type="ChEBI" id="CHEBI:57766"/>
        <dbReference type="ChEBI" id="CHEBI:58278"/>
        <dbReference type="EC" id="4.2.1.19"/>
    </reaction>
</comment>
<proteinExistence type="inferred from homology"/>
<dbReference type="NCBIfam" id="NF002114">
    <property type="entry name" value="PRK00951.2-4"/>
    <property type="match status" value="1"/>
</dbReference>
<evidence type="ECO:0000313" key="7">
    <source>
        <dbReference type="EMBL" id="HGH61965.1"/>
    </source>
</evidence>
<dbReference type="Gene3D" id="3.30.230.40">
    <property type="entry name" value="Imidazole glycerol phosphate dehydratase, domain 1"/>
    <property type="match status" value="2"/>
</dbReference>
<sequence length="195" mass="21409">MRSAQITRRTTETEVQITLSLDGTGVACITTGIGFLDHMLHHIAQQGLFDLEVKAVGDLHVDDHHTIEDVARTLGDAFRAALGDKRGIRRYGSFILPMDEALAGVFVDFSGRPILVYRNALAEKRPGDRMLDLAHVFLQGFADRAAVALHVRVESAEDPHHAVEAIFKALGRALRDATELDPRTHDVPSTKGVLE</sequence>
<dbReference type="Pfam" id="PF00475">
    <property type="entry name" value="IGPD"/>
    <property type="match status" value="1"/>
</dbReference>
<keyword evidence="5 6" id="KW-0456">Lyase</keyword>
<organism evidence="7">
    <name type="scientific">Desulfomonile tiedjei</name>
    <dbReference type="NCBI Taxonomy" id="2358"/>
    <lineage>
        <taxon>Bacteria</taxon>
        <taxon>Pseudomonadati</taxon>
        <taxon>Thermodesulfobacteriota</taxon>
        <taxon>Desulfomonilia</taxon>
        <taxon>Desulfomonilales</taxon>
        <taxon>Desulfomonilaceae</taxon>
        <taxon>Desulfomonile</taxon>
    </lineage>
</organism>
<dbReference type="GO" id="GO:0005737">
    <property type="term" value="C:cytoplasm"/>
    <property type="evidence" value="ECO:0007669"/>
    <property type="project" value="UniProtKB-SubCell"/>
</dbReference>
<keyword evidence="4 6" id="KW-0368">Histidine biosynthesis</keyword>
<protein>
    <recommendedName>
        <fullName evidence="2 6">Imidazoleglycerol-phosphate dehydratase</fullName>
        <shortName evidence="6">IGPD</shortName>
        <ecNumber evidence="6">4.2.1.19</ecNumber>
    </recommendedName>
</protein>
<dbReference type="HAMAP" id="MF_00076">
    <property type="entry name" value="HisB"/>
    <property type="match status" value="1"/>
</dbReference>
<evidence type="ECO:0000256" key="2">
    <source>
        <dbReference type="ARBA" id="ARBA00016664"/>
    </source>
</evidence>
<gene>
    <name evidence="6 7" type="primary">hisB</name>
    <name evidence="7" type="ORF">ENV54_11795</name>
</gene>
<evidence type="ECO:0000256" key="6">
    <source>
        <dbReference type="HAMAP-Rule" id="MF_00076"/>
    </source>
</evidence>
<dbReference type="PANTHER" id="PTHR23133:SF2">
    <property type="entry name" value="IMIDAZOLEGLYCEROL-PHOSPHATE DEHYDRATASE"/>
    <property type="match status" value="1"/>
</dbReference>
<dbReference type="EMBL" id="DTGT01000386">
    <property type="protein sequence ID" value="HGH61965.1"/>
    <property type="molecule type" value="Genomic_DNA"/>
</dbReference>
<comment type="caution">
    <text evidence="7">The sequence shown here is derived from an EMBL/GenBank/DDBJ whole genome shotgun (WGS) entry which is preliminary data.</text>
</comment>
<evidence type="ECO:0000256" key="5">
    <source>
        <dbReference type="ARBA" id="ARBA00023239"/>
    </source>
</evidence>
<dbReference type="InterPro" id="IPR038494">
    <property type="entry name" value="IGPD_sf"/>
</dbReference>
<dbReference type="GO" id="GO:0000105">
    <property type="term" value="P:L-histidine biosynthetic process"/>
    <property type="evidence" value="ECO:0007669"/>
    <property type="project" value="UniProtKB-UniRule"/>
</dbReference>
<dbReference type="CDD" id="cd07914">
    <property type="entry name" value="IGPD"/>
    <property type="match status" value="1"/>
</dbReference>
<dbReference type="InterPro" id="IPR000807">
    <property type="entry name" value="ImidazoleglycerolP_deHydtase"/>
</dbReference>
<evidence type="ECO:0000256" key="3">
    <source>
        <dbReference type="ARBA" id="ARBA00022605"/>
    </source>
</evidence>
<evidence type="ECO:0000256" key="4">
    <source>
        <dbReference type="ARBA" id="ARBA00023102"/>
    </source>
</evidence>
<name>A0A7C4EU08_9BACT</name>
<comment type="subcellular location">
    <subcellularLocation>
        <location evidence="6">Cytoplasm</location>
    </subcellularLocation>
</comment>
<keyword evidence="3 6" id="KW-0028">Amino-acid biosynthesis</keyword>
<dbReference type="SUPFAM" id="SSF54211">
    <property type="entry name" value="Ribosomal protein S5 domain 2-like"/>
    <property type="match status" value="2"/>
</dbReference>
<reference evidence="7" key="1">
    <citation type="journal article" date="2020" name="mSystems">
        <title>Genome- and Community-Level Interaction Insights into Carbon Utilization and Element Cycling Functions of Hydrothermarchaeota in Hydrothermal Sediment.</title>
        <authorList>
            <person name="Zhou Z."/>
            <person name="Liu Y."/>
            <person name="Xu W."/>
            <person name="Pan J."/>
            <person name="Luo Z.H."/>
            <person name="Li M."/>
        </authorList>
    </citation>
    <scope>NUCLEOTIDE SEQUENCE [LARGE SCALE GENOMIC DNA]</scope>
    <source>
        <strain evidence="7">SpSt-769</strain>
    </source>
</reference>
<dbReference type="AlphaFoldDB" id="A0A7C4EU08"/>
<comment type="similarity">
    <text evidence="6">Belongs to the imidazoleglycerol-phosphate dehydratase family.</text>
</comment>
<dbReference type="FunFam" id="3.30.230.40:FF:000003">
    <property type="entry name" value="Imidazoleglycerol-phosphate dehydratase HisB"/>
    <property type="match status" value="1"/>
</dbReference>
<dbReference type="EC" id="4.2.1.19" evidence="6"/>
<dbReference type="GO" id="GO:0004424">
    <property type="term" value="F:imidazoleglycerol-phosphate dehydratase activity"/>
    <property type="evidence" value="ECO:0007669"/>
    <property type="project" value="UniProtKB-UniRule"/>
</dbReference>
<evidence type="ECO:0000256" key="1">
    <source>
        <dbReference type="ARBA" id="ARBA00005047"/>
    </source>
</evidence>
<comment type="pathway">
    <text evidence="1 6">Amino-acid biosynthesis; L-histidine biosynthesis; L-histidine from 5-phospho-alpha-D-ribose 1-diphosphate: step 6/9.</text>
</comment>
<dbReference type="PANTHER" id="PTHR23133">
    <property type="entry name" value="IMIDAZOLEGLYCEROL-PHOSPHATE DEHYDRATASE HIS7"/>
    <property type="match status" value="1"/>
</dbReference>
<accession>A0A7C4EU08</accession>
<keyword evidence="6" id="KW-0963">Cytoplasm</keyword>
<dbReference type="InterPro" id="IPR020568">
    <property type="entry name" value="Ribosomal_Su5_D2-typ_SF"/>
</dbReference>
<dbReference type="NCBIfam" id="NF002111">
    <property type="entry name" value="PRK00951.2-1"/>
    <property type="match status" value="1"/>
</dbReference>